<dbReference type="PANTHER" id="PTHR45581:SF3">
    <property type="entry name" value="METHYLTRANSFERASE DOMAIN-CONTAINING PROTEIN"/>
    <property type="match status" value="1"/>
</dbReference>
<reference evidence="1 2" key="1">
    <citation type="submission" date="2018-11" db="EMBL/GenBank/DDBJ databases">
        <authorList>
            <consortium name="Pathogen Informatics"/>
        </authorList>
    </citation>
    <scope>NUCLEOTIDE SEQUENCE [LARGE SCALE GENOMIC DNA]</scope>
</reference>
<evidence type="ECO:0000313" key="2">
    <source>
        <dbReference type="Proteomes" id="UP000270094"/>
    </source>
</evidence>
<proteinExistence type="predicted"/>
<feature type="non-terminal residue" evidence="1">
    <location>
        <position position="97"/>
    </location>
</feature>
<name>A0A3P7KC51_STRVU</name>
<evidence type="ECO:0000313" key="1">
    <source>
        <dbReference type="EMBL" id="VDM85847.1"/>
    </source>
</evidence>
<keyword evidence="2" id="KW-1185">Reference proteome</keyword>
<dbReference type="Proteomes" id="UP000270094">
    <property type="component" value="Unassembled WGS sequence"/>
</dbReference>
<dbReference type="OrthoDB" id="5839994at2759"/>
<dbReference type="AlphaFoldDB" id="A0A3P7KC51"/>
<dbReference type="PANTHER" id="PTHR45581">
    <property type="entry name" value="PROTEIN CBG10435"/>
    <property type="match status" value="1"/>
</dbReference>
<protein>
    <submittedName>
        <fullName evidence="1">Uncharacterized protein</fullName>
    </submittedName>
</protein>
<gene>
    <name evidence="1" type="ORF">SVUK_LOCUS20845</name>
</gene>
<dbReference type="EMBL" id="UYYB01146116">
    <property type="protein sequence ID" value="VDM85847.1"/>
    <property type="molecule type" value="Genomic_DNA"/>
</dbReference>
<sequence length="97" mass="11281">MATADIINVTEDERFFIKEEDIADLLLSSYVRVHSFLPIFLRPYDKLCKVFKKNGPYGLEHADFTMEFYDIIAMFSEALHQRHLISDLLPALAPDMK</sequence>
<accession>A0A3P7KC51</accession>
<organism evidence="1 2">
    <name type="scientific">Strongylus vulgaris</name>
    <name type="common">Blood worm</name>
    <dbReference type="NCBI Taxonomy" id="40348"/>
    <lineage>
        <taxon>Eukaryota</taxon>
        <taxon>Metazoa</taxon>
        <taxon>Ecdysozoa</taxon>
        <taxon>Nematoda</taxon>
        <taxon>Chromadorea</taxon>
        <taxon>Rhabditida</taxon>
        <taxon>Rhabditina</taxon>
        <taxon>Rhabditomorpha</taxon>
        <taxon>Strongyloidea</taxon>
        <taxon>Strongylidae</taxon>
        <taxon>Strongylus</taxon>
    </lineage>
</organism>